<proteinExistence type="predicted"/>
<protein>
    <submittedName>
        <fullName evidence="1">Uncharacterized protein</fullName>
    </submittedName>
</protein>
<name>N1QSL3_AEGTA</name>
<dbReference type="AlphaFoldDB" id="N1QSL3"/>
<accession>N1QSL3</accession>
<dbReference type="EnsemblPlants" id="EMT01194">
    <property type="protein sequence ID" value="EMT01194"/>
    <property type="gene ID" value="F775_24941"/>
</dbReference>
<organism evidence="1">
    <name type="scientific">Aegilops tauschii</name>
    <name type="common">Tausch's goatgrass</name>
    <name type="synonym">Aegilops squarrosa</name>
    <dbReference type="NCBI Taxonomy" id="37682"/>
    <lineage>
        <taxon>Eukaryota</taxon>
        <taxon>Viridiplantae</taxon>
        <taxon>Streptophyta</taxon>
        <taxon>Embryophyta</taxon>
        <taxon>Tracheophyta</taxon>
        <taxon>Spermatophyta</taxon>
        <taxon>Magnoliopsida</taxon>
        <taxon>Liliopsida</taxon>
        <taxon>Poales</taxon>
        <taxon>Poaceae</taxon>
        <taxon>BOP clade</taxon>
        <taxon>Pooideae</taxon>
        <taxon>Triticodae</taxon>
        <taxon>Triticeae</taxon>
        <taxon>Triticinae</taxon>
        <taxon>Aegilops</taxon>
    </lineage>
</organism>
<sequence>MNCLGAWPFPSPPARSSLALDSSLIHLSFSVCALPYKNILVAVAFFFASVQPHEALSVQFSLISSRGRYADSRVCLLFTLADCPSSRKGVGPGRLGSNERSEVGSGGAAALQAHGNGGMAAAHDADSRDSAPAESWEFEMKPDSWAPGWIKRAKHVPKSKSRKSLFFASFSAHLDGRRKSVQQAYLKRHVVNHPLVPTLLVVSCRLAINHHSPLWLNPAVLPRPPHATSLYRCPCPALLPLSVQKPL</sequence>
<reference evidence="1" key="1">
    <citation type="submission" date="2015-06" db="UniProtKB">
        <authorList>
            <consortium name="EnsemblPlants"/>
        </authorList>
    </citation>
    <scope>IDENTIFICATION</scope>
</reference>
<evidence type="ECO:0000313" key="1">
    <source>
        <dbReference type="EnsemblPlants" id="EMT01194"/>
    </source>
</evidence>